<dbReference type="InterPro" id="IPR058163">
    <property type="entry name" value="LysR-type_TF_proteobact-type"/>
</dbReference>
<comment type="similarity">
    <text evidence="1">Belongs to the LysR transcriptional regulatory family.</text>
</comment>
<dbReference type="GO" id="GO:0003700">
    <property type="term" value="F:DNA-binding transcription factor activity"/>
    <property type="evidence" value="ECO:0007669"/>
    <property type="project" value="InterPro"/>
</dbReference>
<dbReference type="GO" id="GO:0003677">
    <property type="term" value="F:DNA binding"/>
    <property type="evidence" value="ECO:0007669"/>
    <property type="project" value="UniProtKB-KW"/>
</dbReference>
<dbReference type="Proteomes" id="UP000325811">
    <property type="component" value="Chromosome I"/>
</dbReference>
<evidence type="ECO:0000256" key="4">
    <source>
        <dbReference type="ARBA" id="ARBA00023163"/>
    </source>
</evidence>
<dbReference type="Gene3D" id="3.40.190.290">
    <property type="match status" value="1"/>
</dbReference>
<dbReference type="PANTHER" id="PTHR30537:SF5">
    <property type="entry name" value="HTH-TYPE TRANSCRIPTIONAL ACTIVATOR TTDR-RELATED"/>
    <property type="match status" value="1"/>
</dbReference>
<feature type="domain" description="HTH lysR-type" evidence="5">
    <location>
        <begin position="1"/>
        <end position="27"/>
    </location>
</feature>
<organism evidence="6 7">
    <name type="scientific">Paraburkholderia dioscoreae</name>
    <dbReference type="NCBI Taxonomy" id="2604047"/>
    <lineage>
        <taxon>Bacteria</taxon>
        <taxon>Pseudomonadati</taxon>
        <taxon>Pseudomonadota</taxon>
        <taxon>Betaproteobacteria</taxon>
        <taxon>Burkholderiales</taxon>
        <taxon>Burkholderiaceae</taxon>
        <taxon>Paraburkholderia</taxon>
    </lineage>
</organism>
<dbReference type="AlphaFoldDB" id="A0A5Q4YSQ8"/>
<evidence type="ECO:0000259" key="5">
    <source>
        <dbReference type="PROSITE" id="PS50931"/>
    </source>
</evidence>
<dbReference type="PROSITE" id="PS50931">
    <property type="entry name" value="HTH_LYSR"/>
    <property type="match status" value="1"/>
</dbReference>
<accession>A0A5Q4YSQ8</accession>
<dbReference type="Pfam" id="PF03466">
    <property type="entry name" value="LysR_substrate"/>
    <property type="match status" value="1"/>
</dbReference>
<name>A0A5Q4YSQ8_9BURK</name>
<evidence type="ECO:0000256" key="3">
    <source>
        <dbReference type="ARBA" id="ARBA00023125"/>
    </source>
</evidence>
<evidence type="ECO:0000256" key="2">
    <source>
        <dbReference type="ARBA" id="ARBA00023015"/>
    </source>
</evidence>
<dbReference type="InterPro" id="IPR005119">
    <property type="entry name" value="LysR_subst-bd"/>
</dbReference>
<evidence type="ECO:0000313" key="7">
    <source>
        <dbReference type="Proteomes" id="UP000325811"/>
    </source>
</evidence>
<keyword evidence="7" id="KW-1185">Reference proteome</keyword>
<dbReference type="InterPro" id="IPR000847">
    <property type="entry name" value="LysR_HTH_N"/>
</dbReference>
<reference evidence="6 7" key="1">
    <citation type="submission" date="2019-08" db="EMBL/GenBank/DDBJ databases">
        <authorList>
            <person name="Herpell B J."/>
        </authorList>
    </citation>
    <scope>NUCLEOTIDE SEQUENCE [LARGE SCALE GENOMIC DNA]</scope>
    <source>
        <strain evidence="7">Msb3</strain>
    </source>
</reference>
<dbReference type="InterPro" id="IPR036390">
    <property type="entry name" value="WH_DNA-bd_sf"/>
</dbReference>
<dbReference type="SUPFAM" id="SSF46785">
    <property type="entry name" value="Winged helix' DNA-binding domain"/>
    <property type="match status" value="1"/>
</dbReference>
<gene>
    <name evidence="6" type="ORF">PDMSB3_1061</name>
</gene>
<dbReference type="KEGG" id="pdio:PDMSB3_1061"/>
<keyword evidence="2" id="KW-0805">Transcription regulation</keyword>
<dbReference type="CDD" id="cd08422">
    <property type="entry name" value="PBP2_CrgA_like"/>
    <property type="match status" value="1"/>
</dbReference>
<dbReference type="SUPFAM" id="SSF53850">
    <property type="entry name" value="Periplasmic binding protein-like II"/>
    <property type="match status" value="1"/>
</dbReference>
<dbReference type="EMBL" id="LR699553">
    <property type="protein sequence ID" value="VVD27523.1"/>
    <property type="molecule type" value="Genomic_DNA"/>
</dbReference>
<protein>
    <submittedName>
        <fullName evidence="6">LysR family transcriptional regulator</fullName>
    </submittedName>
</protein>
<proteinExistence type="inferred from homology"/>
<keyword evidence="3" id="KW-0238">DNA-binding</keyword>
<dbReference type="InterPro" id="IPR036388">
    <property type="entry name" value="WH-like_DNA-bd_sf"/>
</dbReference>
<dbReference type="Gene3D" id="1.10.10.10">
    <property type="entry name" value="Winged helix-like DNA-binding domain superfamily/Winged helix DNA-binding domain"/>
    <property type="match status" value="1"/>
</dbReference>
<keyword evidence="4" id="KW-0804">Transcription</keyword>
<dbReference type="Pfam" id="PF00126">
    <property type="entry name" value="HTH_1"/>
    <property type="match status" value="1"/>
</dbReference>
<evidence type="ECO:0000313" key="6">
    <source>
        <dbReference type="EMBL" id="VVD27523.1"/>
    </source>
</evidence>
<dbReference type="PANTHER" id="PTHR30537">
    <property type="entry name" value="HTH-TYPE TRANSCRIPTIONAL REGULATOR"/>
    <property type="match status" value="1"/>
</dbReference>
<sequence>MSGRLKAMEEQYGAPLLKRSTRGLSTTPEGQYLFENSVGIIDDVESLDRAIKGGHADLQGTIGITCPIDLGRQYLSPLIDAFIAENPGVIFRINFSDQVLNFVDRGLDIAFRWGNLPDSSMVARPLGNDRPVVCCSPDYIDRHGPPRTLDELRNHNCLILLRDDFPLDRWRFMQDGFSTSVQVKGNRMTNDGYALRQWAVAGLGVLWKGAWEVGADVKAGRLVPVLEDYHLPAQRFHLLTDGSKRLTARVKTFVDFTVQYFKQMEEPARHLVASHSSHLLDSVI</sequence>
<evidence type="ECO:0000256" key="1">
    <source>
        <dbReference type="ARBA" id="ARBA00009437"/>
    </source>
</evidence>